<name>A0A5A9XN37_9BACT</name>
<evidence type="ECO:0000313" key="3">
    <source>
        <dbReference type="Proteomes" id="UP000324298"/>
    </source>
</evidence>
<dbReference type="RefSeq" id="WP_149306427.1">
    <property type="nucleotide sequence ID" value="NZ_SRSD01000002.1"/>
</dbReference>
<dbReference type="AlphaFoldDB" id="A0A5A9XN37"/>
<dbReference type="Proteomes" id="UP000324298">
    <property type="component" value="Unassembled WGS sequence"/>
</dbReference>
<dbReference type="EMBL" id="SRSD01000002">
    <property type="protein sequence ID" value="KAA0894270.1"/>
    <property type="molecule type" value="Genomic_DNA"/>
</dbReference>
<proteinExistence type="predicted"/>
<dbReference type="OrthoDB" id="6107855at2"/>
<protein>
    <submittedName>
        <fullName evidence="2">Uncharacterized protein</fullName>
    </submittedName>
</protein>
<keyword evidence="3" id="KW-1185">Reference proteome</keyword>
<feature type="region of interest" description="Disordered" evidence="1">
    <location>
        <begin position="98"/>
        <end position="174"/>
    </location>
</feature>
<organism evidence="2 3">
    <name type="scientific">Oryzomonas rubra</name>
    <dbReference type="NCBI Taxonomy" id="2509454"/>
    <lineage>
        <taxon>Bacteria</taxon>
        <taxon>Pseudomonadati</taxon>
        <taxon>Thermodesulfobacteriota</taxon>
        <taxon>Desulfuromonadia</taxon>
        <taxon>Geobacterales</taxon>
        <taxon>Geobacteraceae</taxon>
        <taxon>Oryzomonas</taxon>
    </lineage>
</organism>
<comment type="caution">
    <text evidence="2">The sequence shown here is derived from an EMBL/GenBank/DDBJ whole genome shotgun (WGS) entry which is preliminary data.</text>
</comment>
<reference evidence="2 3" key="1">
    <citation type="submission" date="2019-04" db="EMBL/GenBank/DDBJ databases">
        <title>Geobacter ruber sp. nov., ferric-reducing bacteria isolated from paddy soil.</title>
        <authorList>
            <person name="Xu Z."/>
            <person name="Masuda Y."/>
            <person name="Itoh H."/>
            <person name="Senoo K."/>
        </authorList>
    </citation>
    <scope>NUCLEOTIDE SEQUENCE [LARGE SCALE GENOMIC DNA]</scope>
    <source>
        <strain evidence="2 3">Red88</strain>
    </source>
</reference>
<sequence length="194" mass="21016">MARIRTIKPEICTSSQFVECSPNARLLFVLMLCFFDDGGNHPANCKRLKMEVFPADDFSMAQMASLMAELIGQGLVVEYGHEGEVYWHITGFARHQKVDRPNPKFPPFDAGSARPRRSPAEPSPPEGKGGEGTGAEPMGQGRERAPAAPPFPTQGFRDVPSRSGGVPGDARQQEHERIMAANAAACRSFCGEGA</sequence>
<evidence type="ECO:0000313" key="2">
    <source>
        <dbReference type="EMBL" id="KAA0894270.1"/>
    </source>
</evidence>
<accession>A0A5A9XN37</accession>
<evidence type="ECO:0000256" key="1">
    <source>
        <dbReference type="SAM" id="MobiDB-lite"/>
    </source>
</evidence>
<gene>
    <name evidence="2" type="ORF">ET418_04775</name>
</gene>